<gene>
    <name evidence="2" type="ORF">H6P81_014430</name>
</gene>
<dbReference type="Proteomes" id="UP000825729">
    <property type="component" value="Unassembled WGS sequence"/>
</dbReference>
<reference evidence="2 3" key="1">
    <citation type="submission" date="2021-07" db="EMBL/GenBank/DDBJ databases">
        <title>The Aristolochia fimbriata genome: insights into angiosperm evolution, floral development and chemical biosynthesis.</title>
        <authorList>
            <person name="Jiao Y."/>
        </authorList>
    </citation>
    <scope>NUCLEOTIDE SEQUENCE [LARGE SCALE GENOMIC DNA]</scope>
    <source>
        <strain evidence="2">IBCAS-2021</strain>
        <tissue evidence="2">Leaf</tissue>
    </source>
</reference>
<feature type="compositionally biased region" description="Polar residues" evidence="1">
    <location>
        <begin position="95"/>
        <end position="112"/>
    </location>
</feature>
<name>A0AAV7EL48_ARIFI</name>
<sequence>MESEETRPFFEWVRLLRHEPVNSNRVWHSAHSNSGNPTESRVRSSSTRLIGFSTKANNATRVWEELRRIFYQYKQPQVSDFLMSSAWDGDKKENATNSFGRSGNPQSETRFNQEVPAIAVTRLDQ</sequence>
<evidence type="ECO:0000256" key="1">
    <source>
        <dbReference type="SAM" id="MobiDB-lite"/>
    </source>
</evidence>
<dbReference type="AlphaFoldDB" id="A0AAV7EL48"/>
<accession>A0AAV7EL48</accession>
<evidence type="ECO:0000313" key="2">
    <source>
        <dbReference type="EMBL" id="KAG9448302.1"/>
    </source>
</evidence>
<keyword evidence="3" id="KW-1185">Reference proteome</keyword>
<protein>
    <submittedName>
        <fullName evidence="2">Uncharacterized protein</fullName>
    </submittedName>
</protein>
<organism evidence="2 3">
    <name type="scientific">Aristolochia fimbriata</name>
    <name type="common">White veined hardy Dutchman's pipe vine</name>
    <dbReference type="NCBI Taxonomy" id="158543"/>
    <lineage>
        <taxon>Eukaryota</taxon>
        <taxon>Viridiplantae</taxon>
        <taxon>Streptophyta</taxon>
        <taxon>Embryophyta</taxon>
        <taxon>Tracheophyta</taxon>
        <taxon>Spermatophyta</taxon>
        <taxon>Magnoliopsida</taxon>
        <taxon>Magnoliidae</taxon>
        <taxon>Piperales</taxon>
        <taxon>Aristolochiaceae</taxon>
        <taxon>Aristolochia</taxon>
    </lineage>
</organism>
<feature type="region of interest" description="Disordered" evidence="1">
    <location>
        <begin position="92"/>
        <end position="114"/>
    </location>
</feature>
<evidence type="ECO:0000313" key="3">
    <source>
        <dbReference type="Proteomes" id="UP000825729"/>
    </source>
</evidence>
<comment type="caution">
    <text evidence="2">The sequence shown here is derived from an EMBL/GenBank/DDBJ whole genome shotgun (WGS) entry which is preliminary data.</text>
</comment>
<feature type="region of interest" description="Disordered" evidence="1">
    <location>
        <begin position="26"/>
        <end position="46"/>
    </location>
</feature>
<dbReference type="EMBL" id="JAINDJ010000005">
    <property type="protein sequence ID" value="KAG9448302.1"/>
    <property type="molecule type" value="Genomic_DNA"/>
</dbReference>
<proteinExistence type="predicted"/>